<sequence>MGVARQRHTHRHVILSSQLSEVTMKYPELPSAGRADVRIVAASPEAARQVAEVLRCRFAATEQRSYPVDDSGGTRPHLTVDTTRTPEPAQPWLVSSRSSGDARTQTDEI</sequence>
<evidence type="ECO:0000313" key="3">
    <source>
        <dbReference type="Proteomes" id="UP000654471"/>
    </source>
</evidence>
<dbReference type="Proteomes" id="UP000654471">
    <property type="component" value="Unassembled WGS sequence"/>
</dbReference>
<proteinExistence type="predicted"/>
<reference evidence="3" key="1">
    <citation type="journal article" date="2019" name="Int. J. Syst. Evol. Microbiol.">
        <title>The Global Catalogue of Microorganisms (GCM) 10K type strain sequencing project: providing services to taxonomists for standard genome sequencing and annotation.</title>
        <authorList>
            <consortium name="The Broad Institute Genomics Platform"/>
            <consortium name="The Broad Institute Genome Sequencing Center for Infectious Disease"/>
            <person name="Wu L."/>
            <person name="Ma J."/>
        </authorList>
    </citation>
    <scope>NUCLEOTIDE SEQUENCE [LARGE SCALE GENOMIC DNA]</scope>
    <source>
        <strain evidence="3">JCM 3399</strain>
    </source>
</reference>
<organism evidence="2 3">
    <name type="scientific">Streptomyces albospinus</name>
    <dbReference type="NCBI Taxonomy" id="285515"/>
    <lineage>
        <taxon>Bacteria</taxon>
        <taxon>Bacillati</taxon>
        <taxon>Actinomycetota</taxon>
        <taxon>Actinomycetes</taxon>
        <taxon>Kitasatosporales</taxon>
        <taxon>Streptomycetaceae</taxon>
        <taxon>Streptomyces</taxon>
    </lineage>
</organism>
<name>A0ABQ2V8W4_9ACTN</name>
<protein>
    <submittedName>
        <fullName evidence="2">Uncharacterized protein</fullName>
    </submittedName>
</protein>
<evidence type="ECO:0000313" key="2">
    <source>
        <dbReference type="EMBL" id="GGU74779.1"/>
    </source>
</evidence>
<gene>
    <name evidence="2" type="ORF">GCM10010211_45870</name>
</gene>
<comment type="caution">
    <text evidence="2">The sequence shown here is derived from an EMBL/GenBank/DDBJ whole genome shotgun (WGS) entry which is preliminary data.</text>
</comment>
<feature type="region of interest" description="Disordered" evidence="1">
    <location>
        <begin position="65"/>
        <end position="109"/>
    </location>
</feature>
<accession>A0ABQ2V8W4</accession>
<keyword evidence="3" id="KW-1185">Reference proteome</keyword>
<evidence type="ECO:0000256" key="1">
    <source>
        <dbReference type="SAM" id="MobiDB-lite"/>
    </source>
</evidence>
<dbReference type="EMBL" id="BMRP01000016">
    <property type="protein sequence ID" value="GGU74779.1"/>
    <property type="molecule type" value="Genomic_DNA"/>
</dbReference>
<feature type="compositionally biased region" description="Polar residues" evidence="1">
    <location>
        <begin position="93"/>
        <end position="103"/>
    </location>
</feature>